<comment type="similarity">
    <text evidence="2">Belongs to the TspO/BZRP family.</text>
</comment>
<proteinExistence type="inferred from homology"/>
<dbReference type="InterPro" id="IPR038330">
    <property type="entry name" value="TspO/MBR-related_sf"/>
</dbReference>
<evidence type="ECO:0000256" key="3">
    <source>
        <dbReference type="ARBA" id="ARBA00022692"/>
    </source>
</evidence>
<dbReference type="PANTHER" id="PTHR10057:SF0">
    <property type="entry name" value="TRANSLOCATOR PROTEIN"/>
    <property type="match status" value="1"/>
</dbReference>
<sequence>MEGWWAATLRLVLAWPLPVSAALVLLPWAATTITANHFRSASAKNWKRNLHRWRQVLHKVRPLSYCLAGLASVLVWSSPDDSPERAGALVTYGLGLVLSVMWSPLLYGAKMVHLAALDRVLAGFAFALSALLMTFVTPVASVLLLPQLVDECSGAYWSCYLWWLNRHHIHGKHNKNSFGYAILAEE</sequence>
<dbReference type="GeneID" id="14921646"/>
<evidence type="ECO:0000256" key="4">
    <source>
        <dbReference type="ARBA" id="ARBA00022989"/>
    </source>
</evidence>
<evidence type="ECO:0000313" key="9">
    <source>
        <dbReference type="Proteomes" id="UP000011083"/>
    </source>
</evidence>
<gene>
    <name evidence="8" type="ORF">ACA1_055420</name>
</gene>
<dbReference type="TCDB" id="9.A.24.1.5">
    <property type="family name" value="the mitochondrial cholesterol/porphyrin/5-aminolevulinic acid uptake translocator protein (tspo) family"/>
</dbReference>
<feature type="transmembrane region" description="Helical" evidence="6">
    <location>
        <begin position="12"/>
        <end position="35"/>
    </location>
</feature>
<keyword evidence="7" id="KW-0732">Signal</keyword>
<keyword evidence="4 6" id="KW-1133">Transmembrane helix</keyword>
<feature type="chain" id="PRO_5003990833" evidence="7">
    <location>
        <begin position="22"/>
        <end position="186"/>
    </location>
</feature>
<dbReference type="RefSeq" id="XP_004344179.1">
    <property type="nucleotide sequence ID" value="XM_004344129.1"/>
</dbReference>
<comment type="subcellular location">
    <subcellularLocation>
        <location evidence="1">Membrane</location>
        <topology evidence="1">Multi-pass membrane protein</topology>
    </subcellularLocation>
</comment>
<evidence type="ECO:0000256" key="1">
    <source>
        <dbReference type="ARBA" id="ARBA00004141"/>
    </source>
</evidence>
<evidence type="ECO:0000256" key="2">
    <source>
        <dbReference type="ARBA" id="ARBA00007524"/>
    </source>
</evidence>
<name>L8H8I3_ACACF</name>
<dbReference type="PANTHER" id="PTHR10057">
    <property type="entry name" value="PERIPHERAL-TYPE BENZODIAZEPINE RECEPTOR"/>
    <property type="match status" value="1"/>
</dbReference>
<feature type="transmembrane region" description="Helical" evidence="6">
    <location>
        <begin position="120"/>
        <end position="145"/>
    </location>
</feature>
<dbReference type="AlphaFoldDB" id="L8H8I3"/>
<dbReference type="GO" id="GO:0033013">
    <property type="term" value="P:tetrapyrrole metabolic process"/>
    <property type="evidence" value="ECO:0007669"/>
    <property type="project" value="UniProtKB-ARBA"/>
</dbReference>
<evidence type="ECO:0000256" key="6">
    <source>
        <dbReference type="SAM" id="Phobius"/>
    </source>
</evidence>
<dbReference type="Pfam" id="PF03073">
    <property type="entry name" value="TspO_MBR"/>
    <property type="match status" value="1"/>
</dbReference>
<reference evidence="8 9" key="1">
    <citation type="journal article" date="2013" name="Genome Biol.">
        <title>Genome of Acanthamoeba castellanii highlights extensive lateral gene transfer and early evolution of tyrosine kinase signaling.</title>
        <authorList>
            <person name="Clarke M."/>
            <person name="Lohan A.J."/>
            <person name="Liu B."/>
            <person name="Lagkouvardos I."/>
            <person name="Roy S."/>
            <person name="Zafar N."/>
            <person name="Bertelli C."/>
            <person name="Schilde C."/>
            <person name="Kianianmomeni A."/>
            <person name="Burglin T.R."/>
            <person name="Frech C."/>
            <person name="Turcotte B."/>
            <person name="Kopec K.O."/>
            <person name="Synnott J.M."/>
            <person name="Choo C."/>
            <person name="Paponov I."/>
            <person name="Finkler A."/>
            <person name="Soon Heng Tan C."/>
            <person name="Hutchins A.P."/>
            <person name="Weinmeier T."/>
            <person name="Rattei T."/>
            <person name="Chu J.S."/>
            <person name="Gimenez G."/>
            <person name="Irimia M."/>
            <person name="Rigden D.J."/>
            <person name="Fitzpatrick D.A."/>
            <person name="Lorenzo-Morales J."/>
            <person name="Bateman A."/>
            <person name="Chiu C.H."/>
            <person name="Tang P."/>
            <person name="Hegemann P."/>
            <person name="Fromm H."/>
            <person name="Raoult D."/>
            <person name="Greub G."/>
            <person name="Miranda-Saavedra D."/>
            <person name="Chen N."/>
            <person name="Nash P."/>
            <person name="Ginger M.L."/>
            <person name="Horn M."/>
            <person name="Schaap P."/>
            <person name="Caler L."/>
            <person name="Loftus B."/>
        </authorList>
    </citation>
    <scope>NUCLEOTIDE SEQUENCE [LARGE SCALE GENOMIC DNA]</scope>
    <source>
        <strain evidence="8 9">Neff</strain>
    </source>
</reference>
<keyword evidence="9" id="KW-1185">Reference proteome</keyword>
<feature type="signal peptide" evidence="7">
    <location>
        <begin position="1"/>
        <end position="21"/>
    </location>
</feature>
<dbReference type="KEGG" id="acan:ACA1_055420"/>
<dbReference type="InterPro" id="IPR004307">
    <property type="entry name" value="TspO_MBR"/>
</dbReference>
<keyword evidence="5 6" id="KW-0472">Membrane</keyword>
<organism evidence="8 9">
    <name type="scientific">Acanthamoeba castellanii (strain ATCC 30010 / Neff)</name>
    <dbReference type="NCBI Taxonomy" id="1257118"/>
    <lineage>
        <taxon>Eukaryota</taxon>
        <taxon>Amoebozoa</taxon>
        <taxon>Discosea</taxon>
        <taxon>Longamoebia</taxon>
        <taxon>Centramoebida</taxon>
        <taxon>Acanthamoebidae</taxon>
        <taxon>Acanthamoeba</taxon>
    </lineage>
</organism>
<feature type="transmembrane region" description="Helical" evidence="6">
    <location>
        <begin position="56"/>
        <end position="77"/>
    </location>
</feature>
<dbReference type="Proteomes" id="UP000011083">
    <property type="component" value="Unassembled WGS sequence"/>
</dbReference>
<dbReference type="EMBL" id="KB007909">
    <property type="protein sequence ID" value="ELR20776.1"/>
    <property type="molecule type" value="Genomic_DNA"/>
</dbReference>
<keyword evidence="3 6" id="KW-0812">Transmembrane</keyword>
<protein>
    <submittedName>
        <fullName evidence="8">TspO/MBR family protein</fullName>
    </submittedName>
</protein>
<dbReference type="Gene3D" id="1.20.1260.100">
    <property type="entry name" value="TspO/MBR protein"/>
    <property type="match status" value="1"/>
</dbReference>
<dbReference type="GO" id="GO:0016020">
    <property type="term" value="C:membrane"/>
    <property type="evidence" value="ECO:0007669"/>
    <property type="project" value="UniProtKB-SubCell"/>
</dbReference>
<accession>L8H8I3</accession>
<feature type="transmembrane region" description="Helical" evidence="6">
    <location>
        <begin position="89"/>
        <end position="108"/>
    </location>
</feature>
<evidence type="ECO:0000313" key="8">
    <source>
        <dbReference type="EMBL" id="ELR20776.1"/>
    </source>
</evidence>
<evidence type="ECO:0000256" key="7">
    <source>
        <dbReference type="SAM" id="SignalP"/>
    </source>
</evidence>
<evidence type="ECO:0000256" key="5">
    <source>
        <dbReference type="ARBA" id="ARBA00023136"/>
    </source>
</evidence>
<dbReference type="VEuPathDB" id="AmoebaDB:ACA1_055420"/>